<organism evidence="2 3">
    <name type="scientific">Posidoniimonas corsicana</name>
    <dbReference type="NCBI Taxonomy" id="1938618"/>
    <lineage>
        <taxon>Bacteria</taxon>
        <taxon>Pseudomonadati</taxon>
        <taxon>Planctomycetota</taxon>
        <taxon>Planctomycetia</taxon>
        <taxon>Pirellulales</taxon>
        <taxon>Lacipirellulaceae</taxon>
        <taxon>Posidoniimonas</taxon>
    </lineage>
</organism>
<accession>A0A5C5V9H0</accession>
<sequence>MTYCIPPEYEHVLSDSVARGGFASPDEALRHALELLAAEQGRPTPVGNHRPDAWAASFRRWAEGHPSGDHHVDADRQSIYDDRGV</sequence>
<dbReference type="AlphaFoldDB" id="A0A5C5V9H0"/>
<comment type="caution">
    <text evidence="2">The sequence shown here is derived from an EMBL/GenBank/DDBJ whole genome shotgun (WGS) entry which is preliminary data.</text>
</comment>
<feature type="region of interest" description="Disordered" evidence="1">
    <location>
        <begin position="65"/>
        <end position="85"/>
    </location>
</feature>
<reference evidence="2 3" key="1">
    <citation type="submission" date="2019-02" db="EMBL/GenBank/DDBJ databases">
        <title>Deep-cultivation of Planctomycetes and their phenomic and genomic characterization uncovers novel biology.</title>
        <authorList>
            <person name="Wiegand S."/>
            <person name="Jogler M."/>
            <person name="Boedeker C."/>
            <person name="Pinto D."/>
            <person name="Vollmers J."/>
            <person name="Rivas-Marin E."/>
            <person name="Kohn T."/>
            <person name="Peeters S.H."/>
            <person name="Heuer A."/>
            <person name="Rast P."/>
            <person name="Oberbeckmann S."/>
            <person name="Bunk B."/>
            <person name="Jeske O."/>
            <person name="Meyerdierks A."/>
            <person name="Storesund J.E."/>
            <person name="Kallscheuer N."/>
            <person name="Luecker S."/>
            <person name="Lage O.M."/>
            <person name="Pohl T."/>
            <person name="Merkel B.J."/>
            <person name="Hornburger P."/>
            <person name="Mueller R.-W."/>
            <person name="Bruemmer F."/>
            <person name="Labrenz M."/>
            <person name="Spormann A.M."/>
            <person name="Op Den Camp H."/>
            <person name="Overmann J."/>
            <person name="Amann R."/>
            <person name="Jetten M.S.M."/>
            <person name="Mascher T."/>
            <person name="Medema M.H."/>
            <person name="Devos D.P."/>
            <person name="Kaster A.-K."/>
            <person name="Ovreas L."/>
            <person name="Rohde M."/>
            <person name="Galperin M.Y."/>
            <person name="Jogler C."/>
        </authorList>
    </citation>
    <scope>NUCLEOTIDE SEQUENCE [LARGE SCALE GENOMIC DNA]</scope>
    <source>
        <strain evidence="2 3">KOR34</strain>
    </source>
</reference>
<keyword evidence="3" id="KW-1185">Reference proteome</keyword>
<dbReference type="OrthoDB" id="289201at2"/>
<dbReference type="Proteomes" id="UP000316714">
    <property type="component" value="Unassembled WGS sequence"/>
</dbReference>
<dbReference type="EMBL" id="SIHJ01000001">
    <property type="protein sequence ID" value="TWT35224.1"/>
    <property type="molecule type" value="Genomic_DNA"/>
</dbReference>
<name>A0A5C5V9H0_9BACT</name>
<evidence type="ECO:0000256" key="1">
    <source>
        <dbReference type="SAM" id="MobiDB-lite"/>
    </source>
</evidence>
<evidence type="ECO:0000313" key="3">
    <source>
        <dbReference type="Proteomes" id="UP000316714"/>
    </source>
</evidence>
<protein>
    <submittedName>
        <fullName evidence="2">Uncharacterized protein</fullName>
    </submittedName>
</protein>
<dbReference type="RefSeq" id="WP_146561228.1">
    <property type="nucleotide sequence ID" value="NZ_SIHJ01000001.1"/>
</dbReference>
<gene>
    <name evidence="2" type="ORF">KOR34_01120</name>
</gene>
<proteinExistence type="predicted"/>
<evidence type="ECO:0000313" key="2">
    <source>
        <dbReference type="EMBL" id="TWT35224.1"/>
    </source>
</evidence>